<dbReference type="RefSeq" id="XP_019038310.1">
    <property type="nucleotide sequence ID" value="XM_019184925.1"/>
</dbReference>
<gene>
    <name evidence="2" type="ORF">WICANDRAFT_79635</name>
</gene>
<accession>A0A1E3P194</accession>
<dbReference type="PROSITE" id="PS00463">
    <property type="entry name" value="ZN2_CY6_FUNGAL_1"/>
    <property type="match status" value="1"/>
</dbReference>
<dbReference type="Pfam" id="PF00172">
    <property type="entry name" value="Zn_clus"/>
    <property type="match status" value="1"/>
</dbReference>
<dbReference type="OrthoDB" id="3546279at2759"/>
<dbReference type="InterPro" id="IPR036864">
    <property type="entry name" value="Zn2-C6_fun-type_DNA-bd_sf"/>
</dbReference>
<dbReference type="InterPro" id="IPR053157">
    <property type="entry name" value="Sterol_Uptake_Regulator"/>
</dbReference>
<keyword evidence="3" id="KW-1185">Reference proteome</keyword>
<dbReference type="Proteomes" id="UP000094112">
    <property type="component" value="Unassembled WGS sequence"/>
</dbReference>
<proteinExistence type="predicted"/>
<organism evidence="2 3">
    <name type="scientific">Wickerhamomyces anomalus (strain ATCC 58044 / CBS 1984 / NCYC 433 / NRRL Y-366-8)</name>
    <name type="common">Yeast</name>
    <name type="synonym">Hansenula anomala</name>
    <dbReference type="NCBI Taxonomy" id="683960"/>
    <lineage>
        <taxon>Eukaryota</taxon>
        <taxon>Fungi</taxon>
        <taxon>Dikarya</taxon>
        <taxon>Ascomycota</taxon>
        <taxon>Saccharomycotina</taxon>
        <taxon>Saccharomycetes</taxon>
        <taxon>Phaffomycetales</taxon>
        <taxon>Wickerhamomycetaceae</taxon>
        <taxon>Wickerhamomyces</taxon>
    </lineage>
</organism>
<dbReference type="GeneID" id="30202171"/>
<evidence type="ECO:0000313" key="3">
    <source>
        <dbReference type="Proteomes" id="UP000094112"/>
    </source>
</evidence>
<dbReference type="PANTHER" id="PTHR47784:SF5">
    <property type="entry name" value="STEROL UPTAKE CONTROL PROTEIN 2"/>
    <property type="match status" value="1"/>
</dbReference>
<dbReference type="PANTHER" id="PTHR47784">
    <property type="entry name" value="STEROL UPTAKE CONTROL PROTEIN 2"/>
    <property type="match status" value="1"/>
</dbReference>
<dbReference type="Gene3D" id="4.10.240.10">
    <property type="entry name" value="Zn(2)-C6 fungal-type DNA-binding domain"/>
    <property type="match status" value="1"/>
</dbReference>
<evidence type="ECO:0000313" key="2">
    <source>
        <dbReference type="EMBL" id="ODQ59103.1"/>
    </source>
</evidence>
<dbReference type="AlphaFoldDB" id="A0A1E3P194"/>
<protein>
    <recommendedName>
        <fullName evidence="1">Zn(2)-C6 fungal-type domain-containing protein</fullName>
    </recommendedName>
</protein>
<dbReference type="PROSITE" id="PS50048">
    <property type="entry name" value="ZN2_CY6_FUNGAL_2"/>
    <property type="match status" value="1"/>
</dbReference>
<dbReference type="SMART" id="SM00066">
    <property type="entry name" value="GAL4"/>
    <property type="match status" value="1"/>
</dbReference>
<feature type="domain" description="Zn(2)-C6 fungal-type" evidence="1">
    <location>
        <begin position="19"/>
        <end position="49"/>
    </location>
</feature>
<evidence type="ECO:0000259" key="1">
    <source>
        <dbReference type="PROSITE" id="PS50048"/>
    </source>
</evidence>
<dbReference type="SUPFAM" id="SSF57701">
    <property type="entry name" value="Zn2/Cys6 DNA-binding domain"/>
    <property type="match status" value="1"/>
</dbReference>
<dbReference type="GO" id="GO:0008270">
    <property type="term" value="F:zinc ion binding"/>
    <property type="evidence" value="ECO:0007669"/>
    <property type="project" value="InterPro"/>
</dbReference>
<name>A0A1E3P194_WICAA</name>
<dbReference type="STRING" id="683960.A0A1E3P194"/>
<sequence>MSDTNQITKRYKTKRSKNGCLSCKKLKIKCTEDKPTCEYCLHTNRECVYLNKPSFVKLKVVKTKQPPTSLNHDTVLKLNSTTNHLQISNFELKLMKFYLEFGADFFSFKVNLDNYKFWNEKIPNLWCCSDLIKLSIYSLSSARLLASYNESNSFTSVYLECGDDEDQEKTINLYDQVQHFKNKTIEMMAYSNFMIDSQIDSQEMIDIGGQLLVAKFIMTAVFAMLPDEDNDMNIVELNKFKIFKIFETTKDYQKILSNNFNLLQNSKYMKILPPTFAYVIDNSNDGFKFTQHLRSYILEKTNPLDMLQVSYLNFISSIESNCVKAIELNFPFALFLPISEISLDDDLILSLKQGGNHLALKLLFYICCIISIFDFKLARTGGVWNQVIEFYRKQCFHKFNNEFEDEFDQNVYDLVLARRVYKIPYDFNLIYDLGEPVQDFINGKIKLSPNEGPSVFF</sequence>
<dbReference type="InterPro" id="IPR001138">
    <property type="entry name" value="Zn2Cys6_DnaBD"/>
</dbReference>
<dbReference type="EMBL" id="KV454211">
    <property type="protein sequence ID" value="ODQ59103.1"/>
    <property type="molecule type" value="Genomic_DNA"/>
</dbReference>
<reference evidence="2 3" key="1">
    <citation type="journal article" date="2016" name="Proc. Natl. Acad. Sci. U.S.A.">
        <title>Comparative genomics of biotechnologically important yeasts.</title>
        <authorList>
            <person name="Riley R."/>
            <person name="Haridas S."/>
            <person name="Wolfe K.H."/>
            <person name="Lopes M.R."/>
            <person name="Hittinger C.T."/>
            <person name="Goeker M."/>
            <person name="Salamov A.A."/>
            <person name="Wisecaver J.H."/>
            <person name="Long T.M."/>
            <person name="Calvey C.H."/>
            <person name="Aerts A.L."/>
            <person name="Barry K.W."/>
            <person name="Choi C."/>
            <person name="Clum A."/>
            <person name="Coughlan A.Y."/>
            <person name="Deshpande S."/>
            <person name="Douglass A.P."/>
            <person name="Hanson S.J."/>
            <person name="Klenk H.-P."/>
            <person name="LaButti K.M."/>
            <person name="Lapidus A."/>
            <person name="Lindquist E.A."/>
            <person name="Lipzen A.M."/>
            <person name="Meier-Kolthoff J.P."/>
            <person name="Ohm R.A."/>
            <person name="Otillar R.P."/>
            <person name="Pangilinan J.L."/>
            <person name="Peng Y."/>
            <person name="Rokas A."/>
            <person name="Rosa C.A."/>
            <person name="Scheuner C."/>
            <person name="Sibirny A.A."/>
            <person name="Slot J.C."/>
            <person name="Stielow J.B."/>
            <person name="Sun H."/>
            <person name="Kurtzman C.P."/>
            <person name="Blackwell M."/>
            <person name="Grigoriev I.V."/>
            <person name="Jeffries T.W."/>
        </authorList>
    </citation>
    <scope>NUCLEOTIDE SEQUENCE [LARGE SCALE GENOMIC DNA]</scope>
    <source>
        <strain evidence="3">ATCC 58044 / CBS 1984 / NCYC 433 / NRRL Y-366-8</strain>
    </source>
</reference>
<dbReference type="GO" id="GO:0001228">
    <property type="term" value="F:DNA-binding transcription activator activity, RNA polymerase II-specific"/>
    <property type="evidence" value="ECO:0007669"/>
    <property type="project" value="TreeGrafter"/>
</dbReference>
<dbReference type="CDD" id="cd00067">
    <property type="entry name" value="GAL4"/>
    <property type="match status" value="1"/>
</dbReference>